<name>A0A2I4FI68_JUGRE</name>
<evidence type="ECO:0000313" key="3">
    <source>
        <dbReference type="RefSeq" id="XP_018831333.1"/>
    </source>
</evidence>
<dbReference type="GeneID" id="108999007"/>
<feature type="region of interest" description="Disordered" evidence="1">
    <location>
        <begin position="169"/>
        <end position="188"/>
    </location>
</feature>
<gene>
    <name evidence="3" type="primary">LOC108999007</name>
</gene>
<dbReference type="Proteomes" id="UP000235220">
    <property type="component" value="Chromosome 3"/>
</dbReference>
<keyword evidence="2" id="KW-1185">Reference proteome</keyword>
<evidence type="ECO:0000313" key="2">
    <source>
        <dbReference type="Proteomes" id="UP000235220"/>
    </source>
</evidence>
<reference evidence="3" key="1">
    <citation type="submission" date="2025-08" db="UniProtKB">
        <authorList>
            <consortium name="RefSeq"/>
        </authorList>
    </citation>
    <scope>IDENTIFICATION</scope>
    <source>
        <tissue evidence="3">Leaves</tissue>
    </source>
</reference>
<sequence>MHGSRAEGSSPLATIEDIQRRLLRPSSHHSTSQISTISSSFSLFLCFITNSTEISLEFNFLRLFHSTSCYRDGLGSHNPSQLKVSFTESLRKQDAKEMEKTRTKRKLEDYLDPFLISTISSKIGVVKKVLETKPKKDTEDFEWPVDQLKVFVADSSSKNCANWRSNKAVDLGKDNPELSGKGGDEGGY</sequence>
<proteinExistence type="predicted"/>
<dbReference type="RefSeq" id="XP_018831333.1">
    <property type="nucleotide sequence ID" value="XM_018975788.2"/>
</dbReference>
<evidence type="ECO:0000256" key="1">
    <source>
        <dbReference type="SAM" id="MobiDB-lite"/>
    </source>
</evidence>
<organism evidence="2 3">
    <name type="scientific">Juglans regia</name>
    <name type="common">English walnut</name>
    <dbReference type="NCBI Taxonomy" id="51240"/>
    <lineage>
        <taxon>Eukaryota</taxon>
        <taxon>Viridiplantae</taxon>
        <taxon>Streptophyta</taxon>
        <taxon>Embryophyta</taxon>
        <taxon>Tracheophyta</taxon>
        <taxon>Spermatophyta</taxon>
        <taxon>Magnoliopsida</taxon>
        <taxon>eudicotyledons</taxon>
        <taxon>Gunneridae</taxon>
        <taxon>Pentapetalae</taxon>
        <taxon>rosids</taxon>
        <taxon>fabids</taxon>
        <taxon>Fagales</taxon>
        <taxon>Juglandaceae</taxon>
        <taxon>Juglans</taxon>
    </lineage>
</organism>
<dbReference type="AlphaFoldDB" id="A0A2I4FI68"/>
<protein>
    <submittedName>
        <fullName evidence="3">Uncharacterized protein LOC108999007 isoform X2</fullName>
    </submittedName>
</protein>
<accession>A0A2I4FI68</accession>
<dbReference type="OrthoDB" id="1938258at2759"/>